<evidence type="ECO:0000313" key="4">
    <source>
        <dbReference type="Proteomes" id="UP000756132"/>
    </source>
</evidence>
<keyword evidence="4" id="KW-1185">Reference proteome</keyword>
<dbReference type="OrthoDB" id="4469945at2759"/>
<proteinExistence type="predicted"/>
<feature type="region of interest" description="Disordered" evidence="1">
    <location>
        <begin position="1"/>
        <end position="27"/>
    </location>
</feature>
<protein>
    <recommendedName>
        <fullName evidence="2">GRF-like zinc ribbon domain-containing protein</fullName>
    </recommendedName>
</protein>
<evidence type="ECO:0000259" key="2">
    <source>
        <dbReference type="Pfam" id="PF23549"/>
    </source>
</evidence>
<feature type="compositionally biased region" description="Basic and acidic residues" evidence="1">
    <location>
        <begin position="58"/>
        <end position="68"/>
    </location>
</feature>
<reference evidence="3" key="2">
    <citation type="journal article" date="2022" name="Microb. Genom.">
        <title>A chromosome-scale genome assembly of the tomato pathogen Cladosporium fulvum reveals a compartmentalized genome architecture and the presence of a dispensable chromosome.</title>
        <authorList>
            <person name="Zaccaron A.Z."/>
            <person name="Chen L.H."/>
            <person name="Samaras A."/>
            <person name="Stergiopoulos I."/>
        </authorList>
    </citation>
    <scope>NUCLEOTIDE SEQUENCE</scope>
    <source>
        <strain evidence="3">Race5_Kim</strain>
    </source>
</reference>
<name>A0A9Q8UW24_PASFU</name>
<accession>A0A9Q8UW24</accession>
<reference evidence="3" key="1">
    <citation type="submission" date="2021-12" db="EMBL/GenBank/DDBJ databases">
        <authorList>
            <person name="Zaccaron A."/>
            <person name="Stergiopoulos I."/>
        </authorList>
    </citation>
    <scope>NUCLEOTIDE SEQUENCE</scope>
    <source>
        <strain evidence="3">Race5_Kim</strain>
    </source>
</reference>
<feature type="domain" description="GRF-like zinc ribbon" evidence="2">
    <location>
        <begin position="153"/>
        <end position="205"/>
    </location>
</feature>
<dbReference type="Pfam" id="PF23549">
    <property type="entry name" value="Zn_ribbon_GRF_2"/>
    <property type="match status" value="1"/>
</dbReference>
<feature type="region of interest" description="Disordered" evidence="1">
    <location>
        <begin position="45"/>
        <end position="99"/>
    </location>
</feature>
<dbReference type="InterPro" id="IPR056444">
    <property type="entry name" value="Zn_ribbon_GRF_2"/>
</dbReference>
<dbReference type="RefSeq" id="XP_047768828.1">
    <property type="nucleotide sequence ID" value="XM_047913095.1"/>
</dbReference>
<evidence type="ECO:0000256" key="1">
    <source>
        <dbReference type="SAM" id="MobiDB-lite"/>
    </source>
</evidence>
<dbReference type="GeneID" id="71993825"/>
<dbReference type="Proteomes" id="UP000756132">
    <property type="component" value="Chromosome 12"/>
</dbReference>
<organism evidence="3 4">
    <name type="scientific">Passalora fulva</name>
    <name type="common">Tomato leaf mold</name>
    <name type="synonym">Cladosporium fulvum</name>
    <dbReference type="NCBI Taxonomy" id="5499"/>
    <lineage>
        <taxon>Eukaryota</taxon>
        <taxon>Fungi</taxon>
        <taxon>Dikarya</taxon>
        <taxon>Ascomycota</taxon>
        <taxon>Pezizomycotina</taxon>
        <taxon>Dothideomycetes</taxon>
        <taxon>Dothideomycetidae</taxon>
        <taxon>Mycosphaerellales</taxon>
        <taxon>Mycosphaerellaceae</taxon>
        <taxon>Fulvia</taxon>
    </lineage>
</organism>
<feature type="compositionally biased region" description="Basic and acidic residues" evidence="1">
    <location>
        <begin position="86"/>
        <end position="99"/>
    </location>
</feature>
<evidence type="ECO:0000313" key="3">
    <source>
        <dbReference type="EMBL" id="UJO24462.1"/>
    </source>
</evidence>
<sequence>MTKIKNMAPCDPDKQATQDQSQKPADVDSLAGAFEVVSLGDIFTPANSKAVSTIDDNESSKIKVETPEKASNIHSPLRLRGSPTAGDDKTKDDTVGDGKPVHVKVEKSKCVYTEIEKNKPVYTKAENNKPIPSSPPYYTPPTSPSGARLARKICRSCQTPAVKCITSIFNENGNAGRPYWACPNRQCEATKKSDFEKGWVSWGDSKGIDDKNPTCFCDVPSRQDRICKDGGKKGLGFWTCAEGECDYYSEDLFGVFNAEVTRYFWPWLV</sequence>
<dbReference type="EMBL" id="CP090174">
    <property type="protein sequence ID" value="UJO24462.1"/>
    <property type="molecule type" value="Genomic_DNA"/>
</dbReference>
<dbReference type="AlphaFoldDB" id="A0A9Q8UW24"/>
<gene>
    <name evidence="3" type="ORF">CLAFUR5_13947</name>
</gene>
<dbReference type="KEGG" id="ffu:CLAFUR5_13947"/>